<organism evidence="2 3">
    <name type="scientific">Albimonas pacifica</name>
    <dbReference type="NCBI Taxonomy" id="1114924"/>
    <lineage>
        <taxon>Bacteria</taxon>
        <taxon>Pseudomonadati</taxon>
        <taxon>Pseudomonadota</taxon>
        <taxon>Alphaproteobacteria</taxon>
        <taxon>Rhodobacterales</taxon>
        <taxon>Paracoccaceae</taxon>
        <taxon>Albimonas</taxon>
    </lineage>
</organism>
<dbReference type="InterPro" id="IPR053733">
    <property type="entry name" value="Heme_Transport_Util_sf"/>
</dbReference>
<evidence type="ECO:0000313" key="3">
    <source>
        <dbReference type="Proteomes" id="UP000199377"/>
    </source>
</evidence>
<dbReference type="STRING" id="1114924.SAMN05216258_101387"/>
<sequence>MTDLAATPLDFAAILAAIPPASDAAPPPRARDLADRLGVPEAALSEARRATGETRRLARGDHKGAFRDLLIGVGGVGEVMALTRSDHCVHEKHGEYLAPEIEGPVGLFLGEIDLRLFLFNWKYAYAVNEVTRSGPRRSLQFFDAAGEAMHKIYETQATDSAAFTALIEAHAEDDAPAAEFAPIPPAKAPRPDAEIDVAALRADWAAMKDTHEFFGMLRAHDVAREQAMRLVGADWARPVPLDACRHVFERASQTGQPIMVFAFNRGCVQIHTGPVSTIKVMGPWLNVLDPRFNLHLREDRIASAWIVRKPGDTGDVTSLELFDRDGFCFVQLFGERKPGKPEREDWRALLAELEGEPA</sequence>
<dbReference type="Proteomes" id="UP000199377">
    <property type="component" value="Unassembled WGS sequence"/>
</dbReference>
<dbReference type="SUPFAM" id="SSF144064">
    <property type="entry name" value="Heme iron utilization protein-like"/>
    <property type="match status" value="1"/>
</dbReference>
<proteinExistence type="predicted"/>
<dbReference type="CDD" id="cd16831">
    <property type="entry name" value="HemS-like_C"/>
    <property type="match status" value="1"/>
</dbReference>
<dbReference type="Pfam" id="PF05171">
    <property type="entry name" value="HemS"/>
    <property type="match status" value="2"/>
</dbReference>
<dbReference type="InterPro" id="IPR007845">
    <property type="entry name" value="HemS/ChuX_dom"/>
</dbReference>
<feature type="domain" description="Haemin-degrading HemS/ChuX" evidence="1">
    <location>
        <begin position="62"/>
        <end position="169"/>
    </location>
</feature>
<feature type="domain" description="Haemin-degrading HemS/ChuX" evidence="1">
    <location>
        <begin position="222"/>
        <end position="353"/>
    </location>
</feature>
<dbReference type="RefSeq" id="WP_218160919.1">
    <property type="nucleotide sequence ID" value="NZ_FOQH01000001.1"/>
</dbReference>
<keyword evidence="3" id="KW-1185">Reference proteome</keyword>
<evidence type="ECO:0000313" key="2">
    <source>
        <dbReference type="EMBL" id="SFH66479.1"/>
    </source>
</evidence>
<accession>A0A1I3BX17</accession>
<reference evidence="2 3" key="1">
    <citation type="submission" date="2016-10" db="EMBL/GenBank/DDBJ databases">
        <authorList>
            <person name="de Groot N.N."/>
        </authorList>
    </citation>
    <scope>NUCLEOTIDE SEQUENCE [LARGE SCALE GENOMIC DNA]</scope>
    <source>
        <strain evidence="2 3">CGMCC 1.11030</strain>
    </source>
</reference>
<dbReference type="CDD" id="cd16830">
    <property type="entry name" value="HemS-like_N"/>
    <property type="match status" value="1"/>
</dbReference>
<protein>
    <submittedName>
        <fullName evidence="2">Putative hemin transport protein</fullName>
    </submittedName>
</protein>
<name>A0A1I3BX17_9RHOB</name>
<gene>
    <name evidence="2" type="ORF">SAMN05216258_101387</name>
</gene>
<dbReference type="Gene3D" id="3.40.1570.10">
    <property type="entry name" value="HemS/ChuS/ChuX like domains"/>
    <property type="match status" value="2"/>
</dbReference>
<dbReference type="AlphaFoldDB" id="A0A1I3BX17"/>
<evidence type="ECO:0000259" key="1">
    <source>
        <dbReference type="Pfam" id="PF05171"/>
    </source>
</evidence>
<dbReference type="GO" id="GO:0006826">
    <property type="term" value="P:iron ion transport"/>
    <property type="evidence" value="ECO:0007669"/>
    <property type="project" value="InterPro"/>
</dbReference>
<dbReference type="EMBL" id="FOQH01000001">
    <property type="protein sequence ID" value="SFH66479.1"/>
    <property type="molecule type" value="Genomic_DNA"/>
</dbReference>